<accession>A0A644TKA7</accession>
<evidence type="ECO:0000256" key="6">
    <source>
        <dbReference type="ARBA" id="ARBA00022927"/>
    </source>
</evidence>
<dbReference type="InterPro" id="IPR002898">
    <property type="entry name" value="MotA_ExbB_proton_chnl"/>
</dbReference>
<evidence type="ECO:0000259" key="10">
    <source>
        <dbReference type="Pfam" id="PF01618"/>
    </source>
</evidence>
<protein>
    <recommendedName>
        <fullName evidence="10">MotA/TolQ/ExbB proton channel domain-containing protein</fullName>
    </recommendedName>
</protein>
<proteinExistence type="inferred from homology"/>
<keyword evidence="4" id="KW-1003">Cell membrane</keyword>
<organism evidence="11">
    <name type="scientific">bioreactor metagenome</name>
    <dbReference type="NCBI Taxonomy" id="1076179"/>
    <lineage>
        <taxon>unclassified sequences</taxon>
        <taxon>metagenomes</taxon>
        <taxon>ecological metagenomes</taxon>
    </lineage>
</organism>
<keyword evidence="8 9" id="KW-0472">Membrane</keyword>
<evidence type="ECO:0000256" key="9">
    <source>
        <dbReference type="SAM" id="Phobius"/>
    </source>
</evidence>
<comment type="similarity">
    <text evidence="2">Belongs to the ExbB/TolQ family.</text>
</comment>
<evidence type="ECO:0000256" key="2">
    <source>
        <dbReference type="ARBA" id="ARBA00010442"/>
    </source>
</evidence>
<keyword evidence="3" id="KW-0813">Transport</keyword>
<sequence length="206" mass="22756">MSFFDAGISYFQKGGYVMYPLLLCSIAAIVIAIERFIYYRGADSGEEFADKLMQLLDEKKWDDAYNLALNTKGEAAKVAAAAMDRGMEKPERIETFAGNQAERALDRMEQYLPYLGVIIMLSPTLGLLGTITGMMSSFNALDMRVSNPMAVTAGIAEALITTVFGLCISVVAICIHTYFGQKLKRMTVDIEESTNAIIDATGERWR</sequence>
<evidence type="ECO:0000313" key="11">
    <source>
        <dbReference type="EMBL" id="MPL67109.1"/>
    </source>
</evidence>
<feature type="transmembrane region" description="Helical" evidence="9">
    <location>
        <begin position="155"/>
        <end position="179"/>
    </location>
</feature>
<keyword evidence="6" id="KW-0653">Protein transport</keyword>
<reference evidence="11" key="1">
    <citation type="submission" date="2019-08" db="EMBL/GenBank/DDBJ databases">
        <authorList>
            <person name="Kucharzyk K."/>
            <person name="Murdoch R.W."/>
            <person name="Higgins S."/>
            <person name="Loffler F."/>
        </authorList>
    </citation>
    <scope>NUCLEOTIDE SEQUENCE</scope>
</reference>
<feature type="domain" description="MotA/TolQ/ExbB proton channel" evidence="10">
    <location>
        <begin position="75"/>
        <end position="191"/>
    </location>
</feature>
<dbReference type="GO" id="GO:0005886">
    <property type="term" value="C:plasma membrane"/>
    <property type="evidence" value="ECO:0007669"/>
    <property type="project" value="UniProtKB-SubCell"/>
</dbReference>
<dbReference type="Pfam" id="PF01618">
    <property type="entry name" value="MotA_ExbB"/>
    <property type="match status" value="1"/>
</dbReference>
<evidence type="ECO:0000256" key="1">
    <source>
        <dbReference type="ARBA" id="ARBA00004651"/>
    </source>
</evidence>
<dbReference type="InterPro" id="IPR050790">
    <property type="entry name" value="ExbB/TolQ_transport"/>
</dbReference>
<comment type="subcellular location">
    <subcellularLocation>
        <location evidence="1">Cell membrane</location>
        <topology evidence="1">Multi-pass membrane protein</topology>
    </subcellularLocation>
</comment>
<dbReference type="EMBL" id="VSSQ01000035">
    <property type="protein sequence ID" value="MPL67109.1"/>
    <property type="molecule type" value="Genomic_DNA"/>
</dbReference>
<evidence type="ECO:0000256" key="5">
    <source>
        <dbReference type="ARBA" id="ARBA00022692"/>
    </source>
</evidence>
<dbReference type="PANTHER" id="PTHR30625:SF15">
    <property type="entry name" value="BIOPOLYMER TRANSPORT PROTEIN EXBB"/>
    <property type="match status" value="1"/>
</dbReference>
<gene>
    <name evidence="11" type="ORF">SDC9_12799</name>
</gene>
<evidence type="ECO:0000256" key="3">
    <source>
        <dbReference type="ARBA" id="ARBA00022448"/>
    </source>
</evidence>
<evidence type="ECO:0000256" key="7">
    <source>
        <dbReference type="ARBA" id="ARBA00022989"/>
    </source>
</evidence>
<feature type="transmembrane region" description="Helical" evidence="9">
    <location>
        <begin position="16"/>
        <end position="33"/>
    </location>
</feature>
<comment type="caution">
    <text evidence="11">The sequence shown here is derived from an EMBL/GenBank/DDBJ whole genome shotgun (WGS) entry which is preliminary data.</text>
</comment>
<name>A0A644TKA7_9ZZZZ</name>
<dbReference type="AlphaFoldDB" id="A0A644TKA7"/>
<dbReference type="GO" id="GO:0017038">
    <property type="term" value="P:protein import"/>
    <property type="evidence" value="ECO:0007669"/>
    <property type="project" value="TreeGrafter"/>
</dbReference>
<keyword evidence="5 9" id="KW-0812">Transmembrane</keyword>
<dbReference type="PANTHER" id="PTHR30625">
    <property type="entry name" value="PROTEIN TOLQ"/>
    <property type="match status" value="1"/>
</dbReference>
<evidence type="ECO:0000256" key="4">
    <source>
        <dbReference type="ARBA" id="ARBA00022475"/>
    </source>
</evidence>
<keyword evidence="7 9" id="KW-1133">Transmembrane helix</keyword>
<feature type="transmembrane region" description="Helical" evidence="9">
    <location>
        <begin position="111"/>
        <end position="135"/>
    </location>
</feature>
<evidence type="ECO:0000256" key="8">
    <source>
        <dbReference type="ARBA" id="ARBA00023136"/>
    </source>
</evidence>